<dbReference type="AlphaFoldDB" id="A0A8J7WHY5"/>
<name>A0A8J7WHY5_9RHOB</name>
<gene>
    <name evidence="2" type="ORF">KB874_15245</name>
</gene>
<keyword evidence="3" id="KW-1185">Reference proteome</keyword>
<proteinExistence type="predicted"/>
<comment type="caution">
    <text evidence="2">The sequence shown here is derived from an EMBL/GenBank/DDBJ whole genome shotgun (WGS) entry which is preliminary data.</text>
</comment>
<sequence length="71" mass="8226">MSLKDAFDVRHPVFKPIWRRVAVVVVTYGWAGFEAFHGNTWWAVLFAAAGTWCAHQFFVAWDRPGRDDKTE</sequence>
<evidence type="ECO:0000256" key="1">
    <source>
        <dbReference type="SAM" id="Phobius"/>
    </source>
</evidence>
<dbReference type="Proteomes" id="UP000681356">
    <property type="component" value="Unassembled WGS sequence"/>
</dbReference>
<organism evidence="2 3">
    <name type="scientific">Thetidibacter halocola</name>
    <dbReference type="NCBI Taxonomy" id="2827239"/>
    <lineage>
        <taxon>Bacteria</taxon>
        <taxon>Pseudomonadati</taxon>
        <taxon>Pseudomonadota</taxon>
        <taxon>Alphaproteobacteria</taxon>
        <taxon>Rhodobacterales</taxon>
        <taxon>Roseobacteraceae</taxon>
        <taxon>Thetidibacter</taxon>
    </lineage>
</organism>
<keyword evidence="1" id="KW-0472">Membrane</keyword>
<evidence type="ECO:0000313" key="2">
    <source>
        <dbReference type="EMBL" id="MBS0125443.1"/>
    </source>
</evidence>
<evidence type="ECO:0008006" key="4">
    <source>
        <dbReference type="Google" id="ProtNLM"/>
    </source>
</evidence>
<dbReference type="RefSeq" id="WP_212537412.1">
    <property type="nucleotide sequence ID" value="NZ_JAGTUU010000006.1"/>
</dbReference>
<feature type="transmembrane region" description="Helical" evidence="1">
    <location>
        <begin position="40"/>
        <end position="61"/>
    </location>
</feature>
<accession>A0A8J7WHY5</accession>
<keyword evidence="1" id="KW-0812">Transmembrane</keyword>
<keyword evidence="1" id="KW-1133">Transmembrane helix</keyword>
<evidence type="ECO:0000313" key="3">
    <source>
        <dbReference type="Proteomes" id="UP000681356"/>
    </source>
</evidence>
<reference evidence="2" key="1">
    <citation type="submission" date="2021-04" db="EMBL/GenBank/DDBJ databases">
        <authorList>
            <person name="Yoon J."/>
        </authorList>
    </citation>
    <scope>NUCLEOTIDE SEQUENCE</scope>
    <source>
        <strain evidence="2">KMU-90</strain>
    </source>
</reference>
<dbReference type="EMBL" id="JAGTUU010000006">
    <property type="protein sequence ID" value="MBS0125443.1"/>
    <property type="molecule type" value="Genomic_DNA"/>
</dbReference>
<protein>
    <recommendedName>
        <fullName evidence="4">DUF3329 domain-containing protein</fullName>
    </recommendedName>
</protein>